<keyword evidence="3" id="KW-1185">Reference proteome</keyword>
<reference evidence="2 3" key="1">
    <citation type="submission" date="2024-02" db="EMBL/GenBank/DDBJ databases">
        <authorList>
            <person name="Chen Y."/>
            <person name="Shah S."/>
            <person name="Dougan E. K."/>
            <person name="Thang M."/>
            <person name="Chan C."/>
        </authorList>
    </citation>
    <scope>NUCLEOTIDE SEQUENCE [LARGE SCALE GENOMIC DNA]</scope>
</reference>
<protein>
    <submittedName>
        <fullName evidence="2">Uncharacterized protein</fullName>
    </submittedName>
</protein>
<comment type="caution">
    <text evidence="2">The sequence shown here is derived from an EMBL/GenBank/DDBJ whole genome shotgun (WGS) entry which is preliminary data.</text>
</comment>
<evidence type="ECO:0000313" key="2">
    <source>
        <dbReference type="EMBL" id="CAK9042934.1"/>
    </source>
</evidence>
<dbReference type="Gene3D" id="3.30.70.330">
    <property type="match status" value="1"/>
</dbReference>
<dbReference type="Proteomes" id="UP001642464">
    <property type="component" value="Unassembled WGS sequence"/>
</dbReference>
<dbReference type="EMBL" id="CAXAMM010018113">
    <property type="protein sequence ID" value="CAK9042707.1"/>
    <property type="molecule type" value="Genomic_DNA"/>
</dbReference>
<proteinExistence type="predicted"/>
<evidence type="ECO:0000313" key="1">
    <source>
        <dbReference type="EMBL" id="CAK9042707.1"/>
    </source>
</evidence>
<accession>A0ABP0LWQ0</accession>
<name>A0ABP0LWQ0_9DINO</name>
<dbReference type="InterPro" id="IPR012677">
    <property type="entry name" value="Nucleotide-bd_a/b_plait_sf"/>
</dbReference>
<evidence type="ECO:0000313" key="3">
    <source>
        <dbReference type="Proteomes" id="UP001642464"/>
    </source>
</evidence>
<gene>
    <name evidence="1" type="ORF">SCF082_LOCUS24543</name>
    <name evidence="2" type="ORF">SCF082_LOCUS24630</name>
</gene>
<sequence>MFLSRRLLGPPKSPRNVFFPWFNFIMAKTGTYLEPNRAAFRVPVHLTKPEIQNYLREAPLKRNTREAMTGGGMTGINA</sequence>
<dbReference type="EMBL" id="CAXAMM010018224">
    <property type="protein sequence ID" value="CAK9042934.1"/>
    <property type="molecule type" value="Genomic_DNA"/>
</dbReference>
<organism evidence="2 3">
    <name type="scientific">Durusdinium trenchii</name>
    <dbReference type="NCBI Taxonomy" id="1381693"/>
    <lineage>
        <taxon>Eukaryota</taxon>
        <taxon>Sar</taxon>
        <taxon>Alveolata</taxon>
        <taxon>Dinophyceae</taxon>
        <taxon>Suessiales</taxon>
        <taxon>Symbiodiniaceae</taxon>
        <taxon>Durusdinium</taxon>
    </lineage>
</organism>